<proteinExistence type="inferred from homology"/>
<feature type="compositionally biased region" description="Low complexity" evidence="5">
    <location>
        <begin position="477"/>
        <end position="487"/>
    </location>
</feature>
<dbReference type="Proteomes" id="UP000515154">
    <property type="component" value="Linkage group LG3"/>
</dbReference>
<feature type="domain" description="WSC" evidence="6">
    <location>
        <begin position="617"/>
        <end position="708"/>
    </location>
</feature>
<reference evidence="9" key="1">
    <citation type="submission" date="2025-08" db="UniProtKB">
        <authorList>
            <consortium name="RefSeq"/>
        </authorList>
    </citation>
    <scope>IDENTIFICATION</scope>
</reference>
<evidence type="ECO:0000259" key="7">
    <source>
        <dbReference type="PROSITE" id="PS51760"/>
    </source>
</evidence>
<name>A0A6P7S6J2_9MOLL</name>
<dbReference type="PROSITE" id="PS51212">
    <property type="entry name" value="WSC"/>
    <property type="match status" value="5"/>
</dbReference>
<dbReference type="SMART" id="SM00633">
    <property type="entry name" value="Glyco_10"/>
    <property type="match status" value="1"/>
</dbReference>
<feature type="domain" description="WSC" evidence="6">
    <location>
        <begin position="347"/>
        <end position="439"/>
    </location>
</feature>
<evidence type="ECO:0000256" key="5">
    <source>
        <dbReference type="SAM" id="MobiDB-lite"/>
    </source>
</evidence>
<feature type="domain" description="GH10" evidence="7">
    <location>
        <begin position="1"/>
        <end position="252"/>
    </location>
</feature>
<evidence type="ECO:0000256" key="4">
    <source>
        <dbReference type="ARBA" id="ARBA00023326"/>
    </source>
</evidence>
<evidence type="ECO:0000313" key="8">
    <source>
        <dbReference type="Proteomes" id="UP000515154"/>
    </source>
</evidence>
<feature type="region of interest" description="Disordered" evidence="5">
    <location>
        <begin position="443"/>
        <end position="487"/>
    </location>
</feature>
<gene>
    <name evidence="9" type="primary">LOC115209445</name>
</gene>
<dbReference type="GO" id="GO:0000272">
    <property type="term" value="P:polysaccharide catabolic process"/>
    <property type="evidence" value="ECO:0007669"/>
    <property type="project" value="UniProtKB-KW"/>
</dbReference>
<dbReference type="PANTHER" id="PTHR31490">
    <property type="entry name" value="GLYCOSYL HYDROLASE"/>
    <property type="match status" value="1"/>
</dbReference>
<dbReference type="PROSITE" id="PS51760">
    <property type="entry name" value="GH10_2"/>
    <property type="match status" value="1"/>
</dbReference>
<keyword evidence="3" id="KW-0119">Carbohydrate metabolism</keyword>
<dbReference type="InterPro" id="IPR017853">
    <property type="entry name" value="GH"/>
</dbReference>
<protein>
    <submittedName>
        <fullName evidence="9">Uncharacterized protein LOC115209445 isoform X1</fullName>
    </submittedName>
</protein>
<organism evidence="8 9">
    <name type="scientific">Octopus sinensis</name>
    <name type="common">East Asian common octopus</name>
    <dbReference type="NCBI Taxonomy" id="2607531"/>
    <lineage>
        <taxon>Eukaryota</taxon>
        <taxon>Metazoa</taxon>
        <taxon>Spiralia</taxon>
        <taxon>Lophotrochozoa</taxon>
        <taxon>Mollusca</taxon>
        <taxon>Cephalopoda</taxon>
        <taxon>Coleoidea</taxon>
        <taxon>Octopodiformes</taxon>
        <taxon>Octopoda</taxon>
        <taxon>Incirrata</taxon>
        <taxon>Octopodidae</taxon>
        <taxon>Octopus</taxon>
    </lineage>
</organism>
<dbReference type="PANTHER" id="PTHR31490:SF1">
    <property type="entry name" value="ENDO-1,4-BETA-XYLANASE 1"/>
    <property type="match status" value="1"/>
</dbReference>
<feature type="domain" description="WSC" evidence="6">
    <location>
        <begin position="756"/>
        <end position="845"/>
    </location>
</feature>
<dbReference type="Gene3D" id="3.20.20.80">
    <property type="entry name" value="Glycosidases"/>
    <property type="match status" value="1"/>
</dbReference>
<dbReference type="InterPro" id="IPR002889">
    <property type="entry name" value="WSC_carb-bd"/>
</dbReference>
<keyword evidence="2" id="KW-0378">Hydrolase</keyword>
<dbReference type="Pfam" id="PF00331">
    <property type="entry name" value="Glyco_hydro_10"/>
    <property type="match status" value="1"/>
</dbReference>
<dbReference type="InterPro" id="IPR001000">
    <property type="entry name" value="GH10_dom"/>
</dbReference>
<accession>A0A6P7S6J2</accession>
<feature type="domain" description="WSC" evidence="6">
    <location>
        <begin position="854"/>
        <end position="945"/>
    </location>
</feature>
<evidence type="ECO:0000259" key="6">
    <source>
        <dbReference type="PROSITE" id="PS51212"/>
    </source>
</evidence>
<dbReference type="SMART" id="SM00321">
    <property type="entry name" value="WSC"/>
    <property type="match status" value="5"/>
</dbReference>
<dbReference type="Pfam" id="PF01822">
    <property type="entry name" value="WSC"/>
    <property type="match status" value="5"/>
</dbReference>
<dbReference type="InterPro" id="IPR044846">
    <property type="entry name" value="GH10"/>
</dbReference>
<evidence type="ECO:0000256" key="2">
    <source>
        <dbReference type="ARBA" id="ARBA00022801"/>
    </source>
</evidence>
<dbReference type="KEGG" id="osn:115209445"/>
<evidence type="ECO:0000313" key="9">
    <source>
        <dbReference type="RefSeq" id="XP_029633731.2"/>
    </source>
</evidence>
<dbReference type="RefSeq" id="XP_029633731.2">
    <property type="nucleotide sequence ID" value="XM_029777871.2"/>
</dbReference>
<keyword evidence="4" id="KW-0624">Polysaccharide degradation</keyword>
<feature type="compositionally biased region" description="Low complexity" evidence="5">
    <location>
        <begin position="443"/>
        <end position="452"/>
    </location>
</feature>
<feature type="domain" description="WSC" evidence="6">
    <location>
        <begin position="514"/>
        <end position="607"/>
    </location>
</feature>
<feature type="compositionally biased region" description="Polar residues" evidence="5">
    <location>
        <begin position="453"/>
        <end position="472"/>
    </location>
</feature>
<evidence type="ECO:0000256" key="3">
    <source>
        <dbReference type="ARBA" id="ARBA00023277"/>
    </source>
</evidence>
<comment type="similarity">
    <text evidence="1">Belongs to the glycosyl hydrolase 10 (cellulase F) family.</text>
</comment>
<dbReference type="SUPFAM" id="SSF51445">
    <property type="entry name" value="(Trans)glycosidases"/>
    <property type="match status" value="1"/>
</dbReference>
<keyword evidence="8" id="KW-1185">Reference proteome</keyword>
<dbReference type="AlphaFoldDB" id="A0A6P7S6J2"/>
<dbReference type="GO" id="GO:0031176">
    <property type="term" value="F:endo-1,4-beta-xylanase activity"/>
    <property type="evidence" value="ECO:0007669"/>
    <property type="project" value="UniProtKB-ARBA"/>
</dbReference>
<sequence>MNWHHNEPEQDEETYEDADKIMAILEKHKVTTRGHSIFWAQPQMQQNWLRKLTAEQLKYQMIERMQNIMVRYRDRVIHWDVNHEMLHGRFYREQLQNNSIPVWMFKQARVYDKKAKLFLNDYDVITQGGRCEEYKDFVISLKKQGCDIGGLGAEGHFSEYNPPEPVLLKARLDELWQLKIPIWLTEVDIIDRIPASRAEKLEYVLRTGFSHPGVEGIILWGFWAGNHWAGERASLWDKNWRINDAGIRLLSLKEEWKTKRVWDGVNSHQRYHFRGYHGSYVVRIQSGNETKEAKFEIVPGDGRQTVKIDFSAPPAISPDIATLEGSQMKITDLLRETKNASERTNKNNSYIGCYKDGPRRAMDGFFYTDHNSMTIEKCLSECRKRNFLFAGLEWRYECFCGNSYTMYGPRNESWCNRPCTGNTLQICGGGYSLSVYVVKSNKSNESNSNASSDTLQNTTRSTVLPKISSTPSDVLEDNYSNNTDNYTNEARTRTTLLEDDPNILATFKTLNSTKVAYIGCFPDNDPPRALDGRQRYVTTKMTLFLCFSHCIGFKYAGLQNSMECYCGNTYDRYGSLHADQWKCNSPCAGNASEICGGIMHNSVYRRENYDRESLTLEGTYLGCWQDSLPKRTLQGSVLTSDSMTIAQCLTFCVNNDYVYGGLQFGMQCFCGNHYRSRQLPEINCNERCTGDSASFCGGSMANSVFHVQEYRNKTTLKVVSGKGKLQTTSVPPEEAQPTYTTIPIQNDVNGSSVLKKGTYIGCYGDRDPYRAMNRTQRYVAARMTVELCIKHCSKFRYAGLQYGTECFCSNNYDRYGKSGYCWAKCSGNTSQICGGNLVNSVYSTGEIGSFGVYEGSYLGCWLDDNPFGNMEGSSIRIRNMTVDVCLAFCRIEGYDFAGLQKGLECYCRNKYKTILQAESFCYLPCSGNSLTACGGHSRNSVFSVTGKY</sequence>
<evidence type="ECO:0000256" key="1">
    <source>
        <dbReference type="ARBA" id="ARBA00007495"/>
    </source>
</evidence>